<dbReference type="AlphaFoldDB" id="A0A0V0INP6"/>
<evidence type="ECO:0000256" key="1">
    <source>
        <dbReference type="SAM" id="Phobius"/>
    </source>
</evidence>
<name>A0A0V0INP6_SOLCH</name>
<sequence>MFPTDPGSFLFTVLYISVAVKDYSLLFVPCSFLMLITMMLNCLSINFVIVWTVIDSLYYFLFAGFPLC</sequence>
<dbReference type="EMBL" id="GEDG01004893">
    <property type="protein sequence ID" value="JAP33547.1"/>
    <property type="molecule type" value="Transcribed_RNA"/>
</dbReference>
<accession>A0A0V0INP6</accession>
<feature type="transmembrane region" description="Helical" evidence="1">
    <location>
        <begin position="43"/>
        <end position="65"/>
    </location>
</feature>
<evidence type="ECO:0000313" key="2">
    <source>
        <dbReference type="EMBL" id="JAP33547.1"/>
    </source>
</evidence>
<protein>
    <submittedName>
        <fullName evidence="2">Putative ovule protein</fullName>
    </submittedName>
</protein>
<proteinExistence type="predicted"/>
<keyword evidence="1" id="KW-1133">Transmembrane helix</keyword>
<feature type="transmembrane region" description="Helical" evidence="1">
    <location>
        <begin position="12"/>
        <end position="36"/>
    </location>
</feature>
<reference evidence="2" key="1">
    <citation type="submission" date="2015-12" db="EMBL/GenBank/DDBJ databases">
        <title>Gene expression during late stages of embryo sac development: a critical building block for successful pollen-pistil interactions.</title>
        <authorList>
            <person name="Liu Y."/>
            <person name="Joly V."/>
            <person name="Sabar M."/>
            <person name="Matton D.P."/>
        </authorList>
    </citation>
    <scope>NUCLEOTIDE SEQUENCE</scope>
</reference>
<keyword evidence="1" id="KW-0812">Transmembrane</keyword>
<keyword evidence="1" id="KW-0472">Membrane</keyword>
<organism evidence="2">
    <name type="scientific">Solanum chacoense</name>
    <name type="common">Chaco potato</name>
    <dbReference type="NCBI Taxonomy" id="4108"/>
    <lineage>
        <taxon>Eukaryota</taxon>
        <taxon>Viridiplantae</taxon>
        <taxon>Streptophyta</taxon>
        <taxon>Embryophyta</taxon>
        <taxon>Tracheophyta</taxon>
        <taxon>Spermatophyta</taxon>
        <taxon>Magnoliopsida</taxon>
        <taxon>eudicotyledons</taxon>
        <taxon>Gunneridae</taxon>
        <taxon>Pentapetalae</taxon>
        <taxon>asterids</taxon>
        <taxon>lamiids</taxon>
        <taxon>Solanales</taxon>
        <taxon>Solanaceae</taxon>
        <taxon>Solanoideae</taxon>
        <taxon>Solaneae</taxon>
        <taxon>Solanum</taxon>
    </lineage>
</organism>